<evidence type="ECO:0000256" key="7">
    <source>
        <dbReference type="ARBA" id="ARBA00025795"/>
    </source>
</evidence>
<evidence type="ECO:0000259" key="8">
    <source>
        <dbReference type="PROSITE" id="PS51405"/>
    </source>
</evidence>
<gene>
    <name evidence="9" type="ORF">CC78DRAFT_448434</name>
</gene>
<dbReference type="PANTHER" id="PTHR33577">
    <property type="entry name" value="STERIGMATOCYSTIN BIOSYNTHESIS PEROXIDASE STCC-RELATED"/>
    <property type="match status" value="1"/>
</dbReference>
<keyword evidence="4" id="KW-0479">Metal-binding</keyword>
<dbReference type="GO" id="GO:0046872">
    <property type="term" value="F:metal ion binding"/>
    <property type="evidence" value="ECO:0007669"/>
    <property type="project" value="UniProtKB-KW"/>
</dbReference>
<dbReference type="Proteomes" id="UP000800093">
    <property type="component" value="Unassembled WGS sequence"/>
</dbReference>
<dbReference type="OrthoDB" id="407298at2759"/>
<comment type="similarity">
    <text evidence="7">Belongs to the chloroperoxidase family.</text>
</comment>
<dbReference type="InterPro" id="IPR000028">
    <property type="entry name" value="Chloroperoxidase"/>
</dbReference>
<name>A0A9P4N4I8_9PLEO</name>
<evidence type="ECO:0000256" key="3">
    <source>
        <dbReference type="ARBA" id="ARBA00022617"/>
    </source>
</evidence>
<organism evidence="9 10">
    <name type="scientific">Lojkania enalia</name>
    <dbReference type="NCBI Taxonomy" id="147567"/>
    <lineage>
        <taxon>Eukaryota</taxon>
        <taxon>Fungi</taxon>
        <taxon>Dikarya</taxon>
        <taxon>Ascomycota</taxon>
        <taxon>Pezizomycotina</taxon>
        <taxon>Dothideomycetes</taxon>
        <taxon>Pleosporomycetidae</taxon>
        <taxon>Pleosporales</taxon>
        <taxon>Pleosporales incertae sedis</taxon>
        <taxon>Lojkania</taxon>
    </lineage>
</organism>
<dbReference type="AlphaFoldDB" id="A0A9P4N4I8"/>
<dbReference type="PROSITE" id="PS51405">
    <property type="entry name" value="HEME_HALOPEROXIDASE"/>
    <property type="match status" value="1"/>
</dbReference>
<evidence type="ECO:0000313" key="9">
    <source>
        <dbReference type="EMBL" id="KAF2258356.1"/>
    </source>
</evidence>
<keyword evidence="3" id="KW-0349">Heme</keyword>
<evidence type="ECO:0000256" key="1">
    <source>
        <dbReference type="ARBA" id="ARBA00001970"/>
    </source>
</evidence>
<keyword evidence="6" id="KW-0408">Iron</keyword>
<dbReference type="EMBL" id="ML986767">
    <property type="protein sequence ID" value="KAF2258356.1"/>
    <property type="molecule type" value="Genomic_DNA"/>
</dbReference>
<dbReference type="Pfam" id="PF01328">
    <property type="entry name" value="Peroxidase_2"/>
    <property type="match status" value="1"/>
</dbReference>
<comment type="cofactor">
    <cofactor evidence="1">
        <name>heme b</name>
        <dbReference type="ChEBI" id="CHEBI:60344"/>
    </cofactor>
</comment>
<evidence type="ECO:0000256" key="6">
    <source>
        <dbReference type="ARBA" id="ARBA00023004"/>
    </source>
</evidence>
<feature type="non-terminal residue" evidence="9">
    <location>
        <position position="1"/>
    </location>
</feature>
<sequence length="162" mass="17921">LSTPLLVHALAVSINMSAETATTFAGIGLSASRDPASGTFDLDDLNRHNIVEHDASLSRRDFALNGASQAFSAEIFAETLAHLGDAEDITIPAAAAARYGRVETERKRNENFTYGARQQFASYLESALYYQALRDARTGKTPVDFFKVLFEQERLPYKEGWR</sequence>
<proteinExistence type="inferred from homology"/>
<evidence type="ECO:0000256" key="2">
    <source>
        <dbReference type="ARBA" id="ARBA00022559"/>
    </source>
</evidence>
<dbReference type="SUPFAM" id="SSF47571">
    <property type="entry name" value="Cloroperoxidase"/>
    <property type="match status" value="1"/>
</dbReference>
<dbReference type="InterPro" id="IPR036851">
    <property type="entry name" value="Chloroperoxidase-like_sf"/>
</dbReference>
<comment type="caution">
    <text evidence="9">The sequence shown here is derived from an EMBL/GenBank/DDBJ whole genome shotgun (WGS) entry which is preliminary data.</text>
</comment>
<keyword evidence="10" id="KW-1185">Reference proteome</keyword>
<dbReference type="PANTHER" id="PTHR33577:SF9">
    <property type="entry name" value="PEROXIDASE STCC"/>
    <property type="match status" value="1"/>
</dbReference>
<accession>A0A9P4N4I8</accession>
<evidence type="ECO:0000313" key="10">
    <source>
        <dbReference type="Proteomes" id="UP000800093"/>
    </source>
</evidence>
<feature type="domain" description="Heme haloperoxidase family profile" evidence="8">
    <location>
        <begin position="1"/>
        <end position="162"/>
    </location>
</feature>
<protein>
    <submittedName>
        <fullName evidence="9">Chloroperoxidase</fullName>
    </submittedName>
</protein>
<dbReference type="GO" id="GO:0004601">
    <property type="term" value="F:peroxidase activity"/>
    <property type="evidence" value="ECO:0007669"/>
    <property type="project" value="UniProtKB-KW"/>
</dbReference>
<evidence type="ECO:0000256" key="5">
    <source>
        <dbReference type="ARBA" id="ARBA00023002"/>
    </source>
</evidence>
<dbReference type="Gene3D" id="1.10.489.10">
    <property type="entry name" value="Chloroperoxidase-like"/>
    <property type="match status" value="1"/>
</dbReference>
<evidence type="ECO:0000256" key="4">
    <source>
        <dbReference type="ARBA" id="ARBA00022723"/>
    </source>
</evidence>
<keyword evidence="5" id="KW-0560">Oxidoreductase</keyword>
<reference evidence="10" key="1">
    <citation type="journal article" date="2020" name="Stud. Mycol.">
        <title>101 Dothideomycetes genomes: A test case for predicting lifestyles and emergence of pathogens.</title>
        <authorList>
            <person name="Haridas S."/>
            <person name="Albert R."/>
            <person name="Binder M."/>
            <person name="Bloem J."/>
            <person name="LaButti K."/>
            <person name="Salamov A."/>
            <person name="Andreopoulos B."/>
            <person name="Baker S."/>
            <person name="Barry K."/>
            <person name="Bills G."/>
            <person name="Bluhm B."/>
            <person name="Cannon C."/>
            <person name="Castanera R."/>
            <person name="Culley D."/>
            <person name="Daum C."/>
            <person name="Ezra D."/>
            <person name="Gonzalez J."/>
            <person name="Henrissat B."/>
            <person name="Kuo A."/>
            <person name="Liang C."/>
            <person name="Lipzen A."/>
            <person name="Lutzoni F."/>
            <person name="Magnuson J."/>
            <person name="Mondo S."/>
            <person name="Nolan M."/>
            <person name="Ohm R."/>
            <person name="Pangilinan J."/>
            <person name="Park H.-J."/>
            <person name="Ramirez L."/>
            <person name="Alfaro M."/>
            <person name="Sun H."/>
            <person name="Tritt A."/>
            <person name="Yoshinaga Y."/>
            <person name="Zwiers L.-H."/>
            <person name="Turgeon B."/>
            <person name="Goodwin S."/>
            <person name="Spatafora J."/>
            <person name="Crous P."/>
            <person name="Grigoriev I."/>
        </authorList>
    </citation>
    <scope>NUCLEOTIDE SEQUENCE [LARGE SCALE GENOMIC DNA]</scope>
    <source>
        <strain evidence="10">CBS 304.66</strain>
    </source>
</reference>
<feature type="non-terminal residue" evidence="9">
    <location>
        <position position="162"/>
    </location>
</feature>
<keyword evidence="2" id="KW-0575">Peroxidase</keyword>